<keyword evidence="1" id="KW-0732">Signal</keyword>
<comment type="caution">
    <text evidence="2">The sequence shown here is derived from an EMBL/GenBank/DDBJ whole genome shotgun (WGS) entry which is preliminary data.</text>
</comment>
<dbReference type="GeneID" id="67004237"/>
<dbReference type="OrthoDB" id="4159781at2759"/>
<dbReference type="Proteomes" id="UP001043456">
    <property type="component" value="Unassembled WGS sequence"/>
</dbReference>
<name>A0A9P3B8L1_9EURO</name>
<protein>
    <submittedName>
        <fullName evidence="2">Uncharacterized protein</fullName>
    </submittedName>
</protein>
<accession>A0A9P3B8L1</accession>
<dbReference type="AlphaFoldDB" id="A0A9P3B8L1"/>
<dbReference type="PANTHER" id="PTHR37540">
    <property type="entry name" value="TRANSCRIPTION FACTOR (ACR-2), PUTATIVE-RELATED-RELATED"/>
    <property type="match status" value="1"/>
</dbReference>
<proteinExistence type="predicted"/>
<dbReference type="PANTHER" id="PTHR37540:SF5">
    <property type="entry name" value="TRANSCRIPTION FACTOR DOMAIN-CONTAINING PROTEIN"/>
    <property type="match status" value="1"/>
</dbReference>
<feature type="signal peptide" evidence="1">
    <location>
        <begin position="1"/>
        <end position="27"/>
    </location>
</feature>
<evidence type="ECO:0000313" key="3">
    <source>
        <dbReference type="Proteomes" id="UP001043456"/>
    </source>
</evidence>
<keyword evidence="3" id="KW-1185">Reference proteome</keyword>
<evidence type="ECO:0000256" key="1">
    <source>
        <dbReference type="SAM" id="SignalP"/>
    </source>
</evidence>
<sequence>MSRAFADPCLFITVLFSASAHWDSIQGVPHSPQTLYHQALALKLLREQLKDSNRTSYEMMSGYNTDSALIHRDGLLQMLAKNQNQGPEFEALTALVNLNLLGLSVVVHQEPPFIPPVNSSTHINRFTLKSECLPSNLLRRAIIRVAENQNSLLTSDTASDLHSVLDFIIIAEHASILELYTLLAASITDRAREEGFPETGLQNTPTNKTGQIINECCHLAIRIFWSILQNALCPESTSVASDRTTISHTAIRMLRPILRKLDMVSWKKHAPEAYLWICFTAVAACEKPASRVPFVTSAIPVLSAG</sequence>
<gene>
    <name evidence="2" type="ORF">Asppvi_005626</name>
</gene>
<feature type="chain" id="PRO_5040404995" evidence="1">
    <location>
        <begin position="28"/>
        <end position="305"/>
    </location>
</feature>
<dbReference type="RefSeq" id="XP_043157477.1">
    <property type="nucleotide sequence ID" value="XM_043301542.1"/>
</dbReference>
<organism evidence="2 3">
    <name type="scientific">Aspergillus pseudoviridinutans</name>
    <dbReference type="NCBI Taxonomy" id="1517512"/>
    <lineage>
        <taxon>Eukaryota</taxon>
        <taxon>Fungi</taxon>
        <taxon>Dikarya</taxon>
        <taxon>Ascomycota</taxon>
        <taxon>Pezizomycotina</taxon>
        <taxon>Eurotiomycetes</taxon>
        <taxon>Eurotiomycetidae</taxon>
        <taxon>Eurotiales</taxon>
        <taxon>Aspergillaceae</taxon>
        <taxon>Aspergillus</taxon>
        <taxon>Aspergillus subgen. Fumigati</taxon>
    </lineage>
</organism>
<reference evidence="2 3" key="1">
    <citation type="submission" date="2018-10" db="EMBL/GenBank/DDBJ databases">
        <title>Pan-genome distribution and transcriptional activeness of fungal secondary metabolism genes in Aspergillus section Fumigati.</title>
        <authorList>
            <person name="Takahashi H."/>
            <person name="Umemura M."/>
            <person name="Ninomiya A."/>
            <person name="Kusuya Y."/>
            <person name="Urayama S."/>
            <person name="Shimizu M."/>
            <person name="Watanabe A."/>
            <person name="Kamei K."/>
            <person name="Yaguchi T."/>
            <person name="Hagiwara D."/>
        </authorList>
    </citation>
    <scope>NUCLEOTIDE SEQUENCE [LARGE SCALE GENOMIC DNA]</scope>
    <source>
        <strain evidence="2 3">IFM 55266</strain>
    </source>
</reference>
<dbReference type="EMBL" id="BHVY01000004">
    <property type="protein sequence ID" value="GIJ86731.1"/>
    <property type="molecule type" value="Genomic_DNA"/>
</dbReference>
<evidence type="ECO:0000313" key="2">
    <source>
        <dbReference type="EMBL" id="GIJ86731.1"/>
    </source>
</evidence>